<keyword evidence="2" id="KW-0732">Signal</keyword>
<dbReference type="AlphaFoldDB" id="A0A2H3KBQ8"/>
<accession>A0A2H3KBQ8</accession>
<organism evidence="3 4">
    <name type="scientific">Flavobacterium branchiophilum</name>
    <dbReference type="NCBI Taxonomy" id="55197"/>
    <lineage>
        <taxon>Bacteria</taxon>
        <taxon>Pseudomonadati</taxon>
        <taxon>Bacteroidota</taxon>
        <taxon>Flavobacteriia</taxon>
        <taxon>Flavobacteriales</taxon>
        <taxon>Flavobacteriaceae</taxon>
        <taxon>Flavobacterium</taxon>
    </lineage>
</organism>
<dbReference type="InterPro" id="IPR013207">
    <property type="entry name" value="LGFP"/>
</dbReference>
<evidence type="ECO:0008006" key="5">
    <source>
        <dbReference type="Google" id="ProtNLM"/>
    </source>
</evidence>
<feature type="coiled-coil region" evidence="1">
    <location>
        <begin position="32"/>
        <end position="59"/>
    </location>
</feature>
<keyword evidence="1" id="KW-0175">Coiled coil</keyword>
<feature type="signal peptide" evidence="2">
    <location>
        <begin position="1"/>
        <end position="25"/>
    </location>
</feature>
<sequence length="392" mass="44667">MKKLINIKINYCLLFVFSISSICFAQLGVDKLKSSENTYLNAQKEIKEMEQKMLAKANQFHFGNPKTPNSFGVKKGYCWIFDNGNVYYNTKANTAYAIFGPILQKWGEIGWENGWLGLPISNIVRISGTNADFATFTNGTITTSTKTGTQIIGGAFREYWYNDGGQNSKKLGLPKTDEVTINEKGYTRYQQFEFGTLFWGPNREVLYFPDANKTKPYTSFKIKLSPIQLNCLGSSDEVMGNSKELQLYGFMDVAVFDEFGQEIKNIQNTSNSLMDTNRNHIATVSETGSGNGSVIPVDDRIWQYDITSLDIENGYIRITYNFSDKDFYSSDDYLQLQGESGSWNYRNGSFKYRDIKLKELYKQGTTNKTDLFKETSQILNVIYSIKLYDLSN</sequence>
<dbReference type="Pfam" id="PF08310">
    <property type="entry name" value="LGFP"/>
    <property type="match status" value="2"/>
</dbReference>
<dbReference type="RefSeq" id="WP_097554081.1">
    <property type="nucleotide sequence ID" value="NZ_PCMW01000041.1"/>
</dbReference>
<evidence type="ECO:0000256" key="2">
    <source>
        <dbReference type="SAM" id="SignalP"/>
    </source>
</evidence>
<reference evidence="3 4" key="1">
    <citation type="submission" date="2017-09" db="EMBL/GenBank/DDBJ databases">
        <title>Whole genomes of Flavobacteriaceae.</title>
        <authorList>
            <person name="Stine C."/>
            <person name="Li C."/>
            <person name="Tadesse D."/>
        </authorList>
    </citation>
    <scope>NUCLEOTIDE SEQUENCE [LARGE SCALE GENOMIC DNA]</scope>
    <source>
        <strain evidence="3 4">ATCC 35036</strain>
    </source>
</reference>
<protein>
    <recommendedName>
        <fullName evidence="5">LGFP repeat-containing protein</fullName>
    </recommendedName>
</protein>
<evidence type="ECO:0000256" key="1">
    <source>
        <dbReference type="SAM" id="Coils"/>
    </source>
</evidence>
<dbReference type="OrthoDB" id="514320at2"/>
<dbReference type="EMBL" id="PCMW01000041">
    <property type="protein sequence ID" value="PDS24533.1"/>
    <property type="molecule type" value="Genomic_DNA"/>
</dbReference>
<evidence type="ECO:0000313" key="4">
    <source>
        <dbReference type="Proteomes" id="UP000220828"/>
    </source>
</evidence>
<proteinExistence type="predicted"/>
<name>A0A2H3KBQ8_9FLAO</name>
<evidence type="ECO:0000313" key="3">
    <source>
        <dbReference type="EMBL" id="PDS24533.1"/>
    </source>
</evidence>
<gene>
    <name evidence="3" type="ORF">B0A77_07785</name>
</gene>
<dbReference type="Proteomes" id="UP000220828">
    <property type="component" value="Unassembled WGS sequence"/>
</dbReference>
<comment type="caution">
    <text evidence="3">The sequence shown here is derived from an EMBL/GenBank/DDBJ whole genome shotgun (WGS) entry which is preliminary data.</text>
</comment>
<feature type="chain" id="PRO_5013796566" description="LGFP repeat-containing protein" evidence="2">
    <location>
        <begin position="26"/>
        <end position="392"/>
    </location>
</feature>